<reference evidence="2" key="1">
    <citation type="submission" date="2016-11" db="EMBL/GenBank/DDBJ databases">
        <authorList>
            <person name="Varghese N."/>
            <person name="Submissions S."/>
        </authorList>
    </citation>
    <scope>NUCLEOTIDE SEQUENCE [LARGE SCALE GENOMIC DNA]</scope>
    <source>
        <strain evidence="2">DSM 18569</strain>
    </source>
</reference>
<gene>
    <name evidence="1" type="ORF">SAMN02746009_00754</name>
</gene>
<accession>A0A1M6RN41</accession>
<dbReference type="AlphaFoldDB" id="A0A1M6RN41"/>
<name>A0A1M6RN41_9BACT</name>
<keyword evidence="2" id="KW-1185">Reference proteome</keyword>
<sequence>MKNINWPRFLIGLLFLILLAALAKNLIGGVIRRNKASTPTEKQDVLK</sequence>
<dbReference type="EMBL" id="FRAS01000002">
    <property type="protein sequence ID" value="SHK33864.1"/>
    <property type="molecule type" value="Genomic_DNA"/>
</dbReference>
<protein>
    <submittedName>
        <fullName evidence="1">Uncharacterized protein</fullName>
    </submittedName>
</protein>
<organism evidence="1 2">
    <name type="scientific">Hymenobacter psychrotolerans DSM 18569</name>
    <dbReference type="NCBI Taxonomy" id="1121959"/>
    <lineage>
        <taxon>Bacteria</taxon>
        <taxon>Pseudomonadati</taxon>
        <taxon>Bacteroidota</taxon>
        <taxon>Cytophagia</taxon>
        <taxon>Cytophagales</taxon>
        <taxon>Hymenobacteraceae</taxon>
        <taxon>Hymenobacter</taxon>
    </lineage>
</organism>
<proteinExistence type="predicted"/>
<dbReference type="STRING" id="1121959.SAMN02746009_00754"/>
<evidence type="ECO:0000313" key="1">
    <source>
        <dbReference type="EMBL" id="SHK33864.1"/>
    </source>
</evidence>
<dbReference type="RefSeq" id="WP_170865180.1">
    <property type="nucleotide sequence ID" value="NZ_FRAS01000002.1"/>
</dbReference>
<dbReference type="Proteomes" id="UP000183947">
    <property type="component" value="Unassembled WGS sequence"/>
</dbReference>
<evidence type="ECO:0000313" key="2">
    <source>
        <dbReference type="Proteomes" id="UP000183947"/>
    </source>
</evidence>